<organism evidence="2 3">
    <name type="scientific">Mammaliicoccus sciuri</name>
    <name type="common">Staphylococcus sciuri</name>
    <dbReference type="NCBI Taxonomy" id="1296"/>
    <lineage>
        <taxon>Bacteria</taxon>
        <taxon>Bacillati</taxon>
        <taxon>Bacillota</taxon>
        <taxon>Bacilli</taxon>
        <taxon>Bacillales</taxon>
        <taxon>Staphylococcaceae</taxon>
        <taxon>Mammaliicoccus</taxon>
    </lineage>
</organism>
<dbReference type="Proteomes" id="UP001176210">
    <property type="component" value="Unassembled WGS sequence"/>
</dbReference>
<proteinExistence type="predicted"/>
<evidence type="ECO:0000313" key="3">
    <source>
        <dbReference type="Proteomes" id="UP001176210"/>
    </source>
</evidence>
<dbReference type="SUPFAM" id="SSF143100">
    <property type="entry name" value="TTHA1013/TTHA0281-like"/>
    <property type="match status" value="1"/>
</dbReference>
<evidence type="ECO:0000313" key="2">
    <source>
        <dbReference type="EMBL" id="MDL0116764.1"/>
    </source>
</evidence>
<dbReference type="Gene3D" id="3.30.160.250">
    <property type="match status" value="1"/>
</dbReference>
<gene>
    <name evidence="2" type="ORF">OWO77_07230</name>
</gene>
<sequence>MKYHFYALLEKEDKFYNVSFPDLPGTNTFGENIEDAIDMASDALGGHLLVMEDDHDYIPNPTNYHDLARNLKSQQQLQLVKVDTNIVRLREENKTVNKMVTLPKYMVELGKKKKINFSQTLQRALRKELELGEGHKED</sequence>
<dbReference type="RefSeq" id="WP_285369555.1">
    <property type="nucleotide sequence ID" value="NZ_JAPNQM010000002.1"/>
</dbReference>
<dbReference type="Pfam" id="PF15919">
    <property type="entry name" value="HicB_lk_antitox"/>
    <property type="match status" value="1"/>
</dbReference>
<evidence type="ECO:0000259" key="1">
    <source>
        <dbReference type="Pfam" id="PF15919"/>
    </source>
</evidence>
<feature type="domain" description="HicB-like antitoxin of toxin-antitoxin system" evidence="1">
    <location>
        <begin position="9"/>
        <end position="108"/>
    </location>
</feature>
<dbReference type="InterPro" id="IPR035069">
    <property type="entry name" value="TTHA1013/TTHA0281-like"/>
</dbReference>
<dbReference type="PANTHER" id="PTHR34504:SF4">
    <property type="entry name" value="ANTITOXIN HICB"/>
    <property type="match status" value="1"/>
</dbReference>
<reference evidence="2" key="1">
    <citation type="submission" date="2022-09" db="EMBL/GenBank/DDBJ databases">
        <authorList>
            <person name="De Moura G.S."/>
            <person name="Carvalho E."/>
            <person name="Ramos Sanchez E.M."/>
            <person name="Sellera F.P."/>
            <person name="Marques M.F.S."/>
            <person name="Heinemann M.B."/>
            <person name="De Vliegher S."/>
            <person name="Souza F.N."/>
            <person name="Mota R.A."/>
        </authorList>
    </citation>
    <scope>NUCLEOTIDE SEQUENCE</scope>
    <source>
        <strain evidence="2">BR656</strain>
    </source>
</reference>
<protein>
    <submittedName>
        <fullName evidence="2">Type II toxin-antitoxin system HicB family antitoxin</fullName>
    </submittedName>
</protein>
<reference evidence="2" key="2">
    <citation type="journal article" date="2023" name="Vet. Microbiol.">
        <title>Emergence of livestock-associated Mammaliicoccus sciuri ST71 co-harbouring mecA and mecC genes in Brazil.</title>
        <authorList>
            <person name="de Moura G.S."/>
            <person name="de Carvalho E."/>
            <person name="Ramos Sanchez E.M."/>
            <person name="Sellera F.P."/>
            <person name="Marques M.F.S."/>
            <person name="Heinemann M.B."/>
            <person name="De Vliegher S."/>
            <person name="Souza F.N."/>
            <person name="Mota R.A."/>
        </authorList>
    </citation>
    <scope>NUCLEOTIDE SEQUENCE</scope>
    <source>
        <strain evidence="2">BR656</strain>
    </source>
</reference>
<dbReference type="PANTHER" id="PTHR34504">
    <property type="entry name" value="ANTITOXIN HICB"/>
    <property type="match status" value="1"/>
</dbReference>
<dbReference type="InterPro" id="IPR031807">
    <property type="entry name" value="HicB-like"/>
</dbReference>
<comment type="caution">
    <text evidence="2">The sequence shown here is derived from an EMBL/GenBank/DDBJ whole genome shotgun (WGS) entry which is preliminary data.</text>
</comment>
<dbReference type="InterPro" id="IPR051404">
    <property type="entry name" value="TA_system_antitoxin"/>
</dbReference>
<name>A0ABT7HXD4_MAMSC</name>
<accession>A0ABT7HXD4</accession>
<keyword evidence="3" id="KW-1185">Reference proteome</keyword>
<dbReference type="EMBL" id="JAPNQM010000002">
    <property type="protein sequence ID" value="MDL0116764.1"/>
    <property type="molecule type" value="Genomic_DNA"/>
</dbReference>